<gene>
    <name evidence="1" type="ORF">JW592_11990</name>
</gene>
<dbReference type="RefSeq" id="WP_209264986.1">
    <property type="nucleotide sequence ID" value="NZ_JAFFZN010000009.1"/>
</dbReference>
<proteinExistence type="predicted"/>
<comment type="caution">
    <text evidence="1">The sequence shown here is derived from an EMBL/GenBank/DDBJ whole genome shotgun (WGS) entry which is preliminary data.</text>
</comment>
<reference evidence="1 2" key="1">
    <citation type="submission" date="2021-02" db="EMBL/GenBank/DDBJ databases">
        <title>Streptomyces spirodelae sp. nov., isolated from duckweed.</title>
        <authorList>
            <person name="Saimee Y."/>
            <person name="Duangmal K."/>
        </authorList>
    </citation>
    <scope>NUCLEOTIDE SEQUENCE [LARGE SCALE GENOMIC DNA]</scope>
    <source>
        <strain evidence="1 2">DW4-2</strain>
    </source>
</reference>
<organism evidence="1 2">
    <name type="scientific">Streptomyces spirodelae</name>
    <dbReference type="NCBI Taxonomy" id="2812904"/>
    <lineage>
        <taxon>Bacteria</taxon>
        <taxon>Bacillati</taxon>
        <taxon>Actinomycetota</taxon>
        <taxon>Actinomycetes</taxon>
        <taxon>Kitasatosporales</taxon>
        <taxon>Streptomycetaceae</taxon>
        <taxon>Streptomyces</taxon>
    </lineage>
</organism>
<keyword evidence="2" id="KW-1185">Reference proteome</keyword>
<evidence type="ECO:0000313" key="2">
    <source>
        <dbReference type="Proteomes" id="UP001518976"/>
    </source>
</evidence>
<protein>
    <submittedName>
        <fullName evidence="1">Uncharacterized protein</fullName>
    </submittedName>
</protein>
<evidence type="ECO:0000313" key="1">
    <source>
        <dbReference type="EMBL" id="MBO8186182.1"/>
    </source>
</evidence>
<dbReference type="Proteomes" id="UP001518976">
    <property type="component" value="Unassembled WGS sequence"/>
</dbReference>
<sequence length="99" mass="10320">MRYEQTATVADGDADAVFSDAVAELLRREPTAEVDGDSRVAAWRASGPGGVCAGQLYVTDARPRGVRITVTVETDSAAGARARAELDRALAARCGPSAR</sequence>
<name>A0ABS3WSV8_9ACTN</name>
<accession>A0ABS3WSV8</accession>
<dbReference type="EMBL" id="JAFFZN010000009">
    <property type="protein sequence ID" value="MBO8186182.1"/>
    <property type="molecule type" value="Genomic_DNA"/>
</dbReference>